<protein>
    <recommendedName>
        <fullName evidence="3">Fungal-type protein kinase domain-containing protein</fullName>
    </recommendedName>
</protein>
<dbReference type="AlphaFoldDB" id="A0A397G3L8"/>
<name>A0A397G3L8_9GLOM</name>
<keyword evidence="2" id="KW-1185">Reference proteome</keyword>
<organism evidence="1 2">
    <name type="scientific">Diversispora epigaea</name>
    <dbReference type="NCBI Taxonomy" id="1348612"/>
    <lineage>
        <taxon>Eukaryota</taxon>
        <taxon>Fungi</taxon>
        <taxon>Fungi incertae sedis</taxon>
        <taxon>Mucoromycota</taxon>
        <taxon>Glomeromycotina</taxon>
        <taxon>Glomeromycetes</taxon>
        <taxon>Diversisporales</taxon>
        <taxon>Diversisporaceae</taxon>
        <taxon>Diversispora</taxon>
    </lineage>
</organism>
<dbReference type="OrthoDB" id="2387908at2759"/>
<comment type="caution">
    <text evidence="1">The sequence shown here is derived from an EMBL/GenBank/DDBJ whole genome shotgun (WGS) entry which is preliminary data.</text>
</comment>
<evidence type="ECO:0008006" key="3">
    <source>
        <dbReference type="Google" id="ProtNLM"/>
    </source>
</evidence>
<dbReference type="Proteomes" id="UP000266861">
    <property type="component" value="Unassembled WGS sequence"/>
</dbReference>
<evidence type="ECO:0000313" key="2">
    <source>
        <dbReference type="Proteomes" id="UP000266861"/>
    </source>
</evidence>
<reference evidence="1 2" key="1">
    <citation type="submission" date="2018-08" db="EMBL/GenBank/DDBJ databases">
        <title>Genome and evolution of the arbuscular mycorrhizal fungus Diversispora epigaea (formerly Glomus versiforme) and its bacterial endosymbionts.</title>
        <authorList>
            <person name="Sun X."/>
            <person name="Fei Z."/>
            <person name="Harrison M."/>
        </authorList>
    </citation>
    <scope>NUCLEOTIDE SEQUENCE [LARGE SCALE GENOMIC DNA]</scope>
    <source>
        <strain evidence="1 2">IT104</strain>
    </source>
</reference>
<sequence>MSSPEHAAVVETLSYYFRAHSPPATYTPLHHSPARDGARISPDLASAFITTFERQSIASADRRGDRRVGRRPDIMFISKEDDKYYELMYAECSRIICTKQKEEDDDIKLWRECNDGLYWAQKSCRLKKEQFGIIGIQVAGYELEVHRYYKLHETEIPIRYSNDPSILADFIYTLLLFRNTLIVNMSLLRCAHDRRSNRNLDSSTVTSPPPNS</sequence>
<dbReference type="EMBL" id="PQFF01000572">
    <property type="protein sequence ID" value="RHZ44464.1"/>
    <property type="molecule type" value="Genomic_DNA"/>
</dbReference>
<accession>A0A397G3L8</accession>
<evidence type="ECO:0000313" key="1">
    <source>
        <dbReference type="EMBL" id="RHZ44464.1"/>
    </source>
</evidence>
<proteinExistence type="predicted"/>
<gene>
    <name evidence="1" type="ORF">Glove_724g27</name>
</gene>